<sequence length="419" mass="47578">MPSKKRTRPAEQVYPHWRQVLAEYERREAEEYERVSDEAAILREEGTSTDPTDGAALLDEVEAVYRRHVVLPSEWAYTAVALWVAATHAIEAWTFASRIVVTSPEKRCGKSRVLEVTHPLVARPFQTANATAAVLYRVAAIAPITILHDEMDTIFSKKNDAGAEDLRSFYNAGFERDQFTYRVAPNGDVKQYSTFSMAMFGAIGDLPDTIMDRSVVLRMRRREPHESVSPFRQRDAKRLRSLGKRIGEWTESVQHELSEPREDDTLSDREADVWESLLRIADVAGGEWPERARIAAKDMTETEATRVVEGKGVELLRDIAEVWPAGKSGVHSEKLQALLTGMRDTGWDTYAYGRPITVNEIASLLQPYEIKPRQIKMGGVNRRGYRREWFEPVWRRYSAGVADALPLPVAPENRPRPGR</sequence>
<dbReference type="InterPro" id="IPR022081">
    <property type="entry name" value="DUF3631"/>
</dbReference>
<evidence type="ECO:0000313" key="2">
    <source>
        <dbReference type="EMBL" id="MEJ2868421.1"/>
    </source>
</evidence>
<proteinExistence type="predicted"/>
<feature type="domain" description="DUF3631" evidence="1">
    <location>
        <begin position="218"/>
        <end position="397"/>
    </location>
</feature>
<dbReference type="Pfam" id="PF12307">
    <property type="entry name" value="DUF3631"/>
    <property type="match status" value="1"/>
</dbReference>
<evidence type="ECO:0000259" key="1">
    <source>
        <dbReference type="Pfam" id="PF12307"/>
    </source>
</evidence>
<evidence type="ECO:0000313" key="3">
    <source>
        <dbReference type="Proteomes" id="UP001385809"/>
    </source>
</evidence>
<dbReference type="RefSeq" id="WP_337695005.1">
    <property type="nucleotide sequence ID" value="NZ_JBBEGN010000004.1"/>
</dbReference>
<reference evidence="2 3" key="1">
    <citation type="submission" date="2024-03" db="EMBL/GenBank/DDBJ databases">
        <title>Actinomycetospora sp. OC33-EN08, a novel actinomycete isolated from wild orchid (Aerides multiflora).</title>
        <authorList>
            <person name="Suriyachadkun C."/>
        </authorList>
    </citation>
    <scope>NUCLEOTIDE SEQUENCE [LARGE SCALE GENOMIC DNA]</scope>
    <source>
        <strain evidence="2 3">OC33-EN08</strain>
    </source>
</reference>
<keyword evidence="3" id="KW-1185">Reference proteome</keyword>
<dbReference type="Proteomes" id="UP001385809">
    <property type="component" value="Unassembled WGS sequence"/>
</dbReference>
<gene>
    <name evidence="2" type="ORF">WCD74_11645</name>
</gene>
<dbReference type="EMBL" id="JBBEGN010000004">
    <property type="protein sequence ID" value="MEJ2868421.1"/>
    <property type="molecule type" value="Genomic_DNA"/>
</dbReference>
<accession>A0ABU8MME4</accession>
<organism evidence="2 3">
    <name type="scientific">Actinomycetospora aurantiaca</name>
    <dbReference type="NCBI Taxonomy" id="3129233"/>
    <lineage>
        <taxon>Bacteria</taxon>
        <taxon>Bacillati</taxon>
        <taxon>Actinomycetota</taxon>
        <taxon>Actinomycetes</taxon>
        <taxon>Pseudonocardiales</taxon>
        <taxon>Pseudonocardiaceae</taxon>
        <taxon>Actinomycetospora</taxon>
    </lineage>
</organism>
<comment type="caution">
    <text evidence="2">The sequence shown here is derived from an EMBL/GenBank/DDBJ whole genome shotgun (WGS) entry which is preliminary data.</text>
</comment>
<name>A0ABU8MME4_9PSEU</name>
<protein>
    <submittedName>
        <fullName evidence="2">DUF3631 domain-containing protein</fullName>
    </submittedName>
</protein>